<feature type="compositionally biased region" description="Low complexity" evidence="1">
    <location>
        <begin position="28"/>
        <end position="44"/>
    </location>
</feature>
<gene>
    <name evidence="3" type="ORF">SCHPADRAFT_940445</name>
</gene>
<evidence type="ECO:0000313" key="4">
    <source>
        <dbReference type="Proteomes" id="UP000053477"/>
    </source>
</evidence>
<feature type="compositionally biased region" description="Polar residues" evidence="1">
    <location>
        <begin position="320"/>
        <end position="331"/>
    </location>
</feature>
<feature type="compositionally biased region" description="Gly residues" evidence="1">
    <location>
        <begin position="50"/>
        <end position="59"/>
    </location>
</feature>
<proteinExistence type="predicted"/>
<dbReference type="OrthoDB" id="3265734at2759"/>
<keyword evidence="2" id="KW-0812">Transmembrane</keyword>
<feature type="region of interest" description="Disordered" evidence="1">
    <location>
        <begin position="1"/>
        <end position="59"/>
    </location>
</feature>
<dbReference type="InParanoid" id="A0A0H2S8Y3"/>
<dbReference type="Proteomes" id="UP000053477">
    <property type="component" value="Unassembled WGS sequence"/>
</dbReference>
<dbReference type="Gene3D" id="2.60.120.260">
    <property type="entry name" value="Galactose-binding domain-like"/>
    <property type="match status" value="1"/>
</dbReference>
<feature type="compositionally biased region" description="Low complexity" evidence="1">
    <location>
        <begin position="332"/>
        <end position="343"/>
    </location>
</feature>
<protein>
    <submittedName>
        <fullName evidence="3">Uncharacterized protein</fullName>
    </submittedName>
</protein>
<feature type="compositionally biased region" description="Polar residues" evidence="1">
    <location>
        <begin position="1"/>
        <end position="27"/>
    </location>
</feature>
<evidence type="ECO:0000256" key="1">
    <source>
        <dbReference type="SAM" id="MobiDB-lite"/>
    </source>
</evidence>
<keyword evidence="2" id="KW-0472">Membrane</keyword>
<reference evidence="3 4" key="1">
    <citation type="submission" date="2015-04" db="EMBL/GenBank/DDBJ databases">
        <title>Complete genome sequence of Schizopora paradoxa KUC8140, a cosmopolitan wood degrader in East Asia.</title>
        <authorList>
            <consortium name="DOE Joint Genome Institute"/>
            <person name="Min B."/>
            <person name="Park H."/>
            <person name="Jang Y."/>
            <person name="Kim J.-J."/>
            <person name="Kim K.H."/>
            <person name="Pangilinan J."/>
            <person name="Lipzen A."/>
            <person name="Riley R."/>
            <person name="Grigoriev I.V."/>
            <person name="Spatafora J.W."/>
            <person name="Choi I.-G."/>
        </authorList>
    </citation>
    <scope>NUCLEOTIDE SEQUENCE [LARGE SCALE GENOMIC DNA]</scope>
    <source>
        <strain evidence="3 4">KUC8140</strain>
    </source>
</reference>
<organism evidence="3 4">
    <name type="scientific">Schizopora paradoxa</name>
    <dbReference type="NCBI Taxonomy" id="27342"/>
    <lineage>
        <taxon>Eukaryota</taxon>
        <taxon>Fungi</taxon>
        <taxon>Dikarya</taxon>
        <taxon>Basidiomycota</taxon>
        <taxon>Agaricomycotina</taxon>
        <taxon>Agaricomycetes</taxon>
        <taxon>Hymenochaetales</taxon>
        <taxon>Schizoporaceae</taxon>
        <taxon>Schizopora</taxon>
    </lineage>
</organism>
<feature type="transmembrane region" description="Helical" evidence="2">
    <location>
        <begin position="222"/>
        <end position="242"/>
    </location>
</feature>
<sequence>MPPSTDSTRLTQAKSSLISRTRTSGVISSHLSNRSNSSGGENSNQKANTGIGGGSEGAGSGTEVTCLQAAIFDGDNFNILDDDDATVIYRGDWRIITGDVNAGDFTQHETLSQSASIFAPFSGSQITVVGTVPNGTDNITASYSIDGALPQIRIVPTNTGCDIPDDPFFTISGLREGNHNITVTVEQVGSRPFMFNFFALDPDERDFDKTNNKVAKLDAGEIAGVVFAGVLVCFLCFAIAYIRRRKLRLRKKQTVNTDQENPDVDVASICSSCKHQRITPFEADLNPRTTTLDRNLSNGESGSLSAIEYGQYGSPIQKRNPGSSVTEFTNQATRMSATTRATRGSGEISSSRSFPSIHHADEGVSKTLRSGANGVIEDEASDAEGSWASRRGSSESSATLVSH</sequence>
<keyword evidence="4" id="KW-1185">Reference proteome</keyword>
<accession>A0A0H2S8Y3</accession>
<dbReference type="AlphaFoldDB" id="A0A0H2S8Y3"/>
<feature type="region of interest" description="Disordered" evidence="1">
    <location>
        <begin position="313"/>
        <end position="403"/>
    </location>
</feature>
<evidence type="ECO:0000313" key="3">
    <source>
        <dbReference type="EMBL" id="KLO13311.1"/>
    </source>
</evidence>
<keyword evidence="2" id="KW-1133">Transmembrane helix</keyword>
<name>A0A0H2S8Y3_9AGAM</name>
<dbReference type="EMBL" id="KQ085961">
    <property type="protein sequence ID" value="KLO13311.1"/>
    <property type="molecule type" value="Genomic_DNA"/>
</dbReference>
<feature type="compositionally biased region" description="Low complexity" evidence="1">
    <location>
        <begin position="383"/>
        <end position="397"/>
    </location>
</feature>
<evidence type="ECO:0000256" key="2">
    <source>
        <dbReference type="SAM" id="Phobius"/>
    </source>
</evidence>